<sequence>ARGAAAAKARQLLRPRGLLIVADVQGAVGRHSDKDARRRPAAAPEQGAAPERVDVAHFYALEGLDASRENFTIVDVDVMRKCFFVLQREYFNSSAQAELAQLRLSQEVGES</sequence>
<evidence type="ECO:0000313" key="2">
    <source>
        <dbReference type="EMBL" id="CAE8586983.1"/>
    </source>
</evidence>
<protein>
    <submittedName>
        <fullName evidence="2">Uncharacterized protein</fullName>
    </submittedName>
</protein>
<proteinExistence type="predicted"/>
<feature type="non-terminal residue" evidence="2">
    <location>
        <position position="1"/>
    </location>
</feature>
<gene>
    <name evidence="2" type="ORF">PGLA1383_LOCUS5825</name>
</gene>
<dbReference type="Proteomes" id="UP000654075">
    <property type="component" value="Unassembled WGS sequence"/>
</dbReference>
<accession>A0A813DL40</accession>
<dbReference type="AlphaFoldDB" id="A0A813DL40"/>
<name>A0A813DL40_POLGL</name>
<feature type="region of interest" description="Disordered" evidence="1">
    <location>
        <begin position="28"/>
        <end position="49"/>
    </location>
</feature>
<keyword evidence="3" id="KW-1185">Reference proteome</keyword>
<dbReference type="EMBL" id="CAJNNV010002312">
    <property type="protein sequence ID" value="CAE8586983.1"/>
    <property type="molecule type" value="Genomic_DNA"/>
</dbReference>
<comment type="caution">
    <text evidence="2">The sequence shown here is derived from an EMBL/GenBank/DDBJ whole genome shotgun (WGS) entry which is preliminary data.</text>
</comment>
<organism evidence="2 3">
    <name type="scientific">Polarella glacialis</name>
    <name type="common">Dinoflagellate</name>
    <dbReference type="NCBI Taxonomy" id="89957"/>
    <lineage>
        <taxon>Eukaryota</taxon>
        <taxon>Sar</taxon>
        <taxon>Alveolata</taxon>
        <taxon>Dinophyceae</taxon>
        <taxon>Suessiales</taxon>
        <taxon>Suessiaceae</taxon>
        <taxon>Polarella</taxon>
    </lineage>
</organism>
<reference evidence="2" key="1">
    <citation type="submission" date="2021-02" db="EMBL/GenBank/DDBJ databases">
        <authorList>
            <person name="Dougan E. K."/>
            <person name="Rhodes N."/>
            <person name="Thang M."/>
            <person name="Chan C."/>
        </authorList>
    </citation>
    <scope>NUCLEOTIDE SEQUENCE</scope>
</reference>
<evidence type="ECO:0000313" key="3">
    <source>
        <dbReference type="Proteomes" id="UP000654075"/>
    </source>
</evidence>
<evidence type="ECO:0000256" key="1">
    <source>
        <dbReference type="SAM" id="MobiDB-lite"/>
    </source>
</evidence>